<feature type="transmembrane region" description="Helical" evidence="7">
    <location>
        <begin position="126"/>
        <end position="146"/>
    </location>
</feature>
<feature type="transmembrane region" description="Helical" evidence="7">
    <location>
        <begin position="29"/>
        <end position="51"/>
    </location>
</feature>
<feature type="transmembrane region" description="Helical" evidence="7">
    <location>
        <begin position="158"/>
        <end position="178"/>
    </location>
</feature>
<dbReference type="PANTHER" id="PTHR43744:SF12">
    <property type="entry name" value="ABC TRANSPORTER PERMEASE PROTEIN MG189-RELATED"/>
    <property type="match status" value="1"/>
</dbReference>
<dbReference type="Pfam" id="PF00528">
    <property type="entry name" value="BPD_transp_1"/>
    <property type="match status" value="1"/>
</dbReference>
<dbReference type="PANTHER" id="PTHR43744">
    <property type="entry name" value="ABC TRANSPORTER PERMEASE PROTEIN MG189-RELATED-RELATED"/>
    <property type="match status" value="1"/>
</dbReference>
<name>A0A6B1G2C9_9CHLR</name>
<feature type="transmembrane region" description="Helical" evidence="7">
    <location>
        <begin position="94"/>
        <end position="114"/>
    </location>
</feature>
<dbReference type="PROSITE" id="PS50928">
    <property type="entry name" value="ABC_TM1"/>
    <property type="match status" value="1"/>
</dbReference>
<evidence type="ECO:0000256" key="5">
    <source>
        <dbReference type="ARBA" id="ARBA00022989"/>
    </source>
</evidence>
<comment type="caution">
    <text evidence="9">The sequence shown here is derived from an EMBL/GenBank/DDBJ whole genome shotgun (WGS) entry which is preliminary data.</text>
</comment>
<accession>A0A6B1G2C9</accession>
<comment type="subcellular location">
    <subcellularLocation>
        <location evidence="1 7">Cell membrane</location>
        <topology evidence="1 7">Multi-pass membrane protein</topology>
    </subcellularLocation>
</comment>
<dbReference type="CDD" id="cd06261">
    <property type="entry name" value="TM_PBP2"/>
    <property type="match status" value="1"/>
</dbReference>
<sequence length="293" mass="33016">MAATEEIELAGPLQGSRYRPSPRRLVGQAILHLVLLVMSFVSVTPFVWMIFASFKHFQELVRSTALLPKVWTLENYIEIIGRVNFPAAFSNSTIQATSVTLCSALTSAALGFIFAKYRFWGKEKLFTLLLSTMMIPFAVVLVPLYITIADLKMSNHLSGIIVTGLWSSFGLFLMRQFMESIPSELLDAARIDGASEWRIFFTIVLPMATSALAALIVFIFLFNWDNFLWPLVVLNSPEKQTLPLVLAGLRSLYWTRYEMWAAGSMLTVVPVMLIYIFATKYFIRGLSMTGLKP</sequence>
<gene>
    <name evidence="9" type="ORF">F4148_12170</name>
</gene>
<dbReference type="InterPro" id="IPR000515">
    <property type="entry name" value="MetI-like"/>
</dbReference>
<reference evidence="9" key="1">
    <citation type="submission" date="2019-09" db="EMBL/GenBank/DDBJ databases">
        <title>Characterisation of the sponge microbiome using genome-centric metagenomics.</title>
        <authorList>
            <person name="Engelberts J.P."/>
            <person name="Robbins S.J."/>
            <person name="De Goeij J.M."/>
            <person name="Aranda M."/>
            <person name="Bell S.C."/>
            <person name="Webster N.S."/>
        </authorList>
    </citation>
    <scope>NUCLEOTIDE SEQUENCE</scope>
    <source>
        <strain evidence="9">SB0675_bin_29</strain>
    </source>
</reference>
<evidence type="ECO:0000256" key="2">
    <source>
        <dbReference type="ARBA" id="ARBA00022448"/>
    </source>
</evidence>
<dbReference type="SUPFAM" id="SSF161098">
    <property type="entry name" value="MetI-like"/>
    <property type="match status" value="1"/>
</dbReference>
<evidence type="ECO:0000256" key="1">
    <source>
        <dbReference type="ARBA" id="ARBA00004651"/>
    </source>
</evidence>
<feature type="domain" description="ABC transmembrane type-1" evidence="8">
    <location>
        <begin position="89"/>
        <end position="278"/>
    </location>
</feature>
<evidence type="ECO:0000256" key="6">
    <source>
        <dbReference type="ARBA" id="ARBA00023136"/>
    </source>
</evidence>
<keyword evidence="4 7" id="KW-0812">Transmembrane</keyword>
<organism evidence="9">
    <name type="scientific">Caldilineaceae bacterium SB0675_bin_29</name>
    <dbReference type="NCBI Taxonomy" id="2605266"/>
    <lineage>
        <taxon>Bacteria</taxon>
        <taxon>Bacillati</taxon>
        <taxon>Chloroflexota</taxon>
        <taxon>Caldilineae</taxon>
        <taxon>Caldilineales</taxon>
        <taxon>Caldilineaceae</taxon>
    </lineage>
</organism>
<feature type="transmembrane region" description="Helical" evidence="7">
    <location>
        <begin position="199"/>
        <end position="222"/>
    </location>
</feature>
<comment type="similarity">
    <text evidence="7">Belongs to the binding-protein-dependent transport system permease family.</text>
</comment>
<keyword evidence="6 7" id="KW-0472">Membrane</keyword>
<dbReference type="InterPro" id="IPR035906">
    <property type="entry name" value="MetI-like_sf"/>
</dbReference>
<evidence type="ECO:0000313" key="9">
    <source>
        <dbReference type="EMBL" id="MYH62468.1"/>
    </source>
</evidence>
<dbReference type="AlphaFoldDB" id="A0A6B1G2C9"/>
<evidence type="ECO:0000256" key="3">
    <source>
        <dbReference type="ARBA" id="ARBA00022475"/>
    </source>
</evidence>
<feature type="transmembrane region" description="Helical" evidence="7">
    <location>
        <begin position="259"/>
        <end position="278"/>
    </location>
</feature>
<dbReference type="EMBL" id="VYDA01000440">
    <property type="protein sequence ID" value="MYH62468.1"/>
    <property type="molecule type" value="Genomic_DNA"/>
</dbReference>
<keyword evidence="3" id="KW-1003">Cell membrane</keyword>
<keyword evidence="5 7" id="KW-1133">Transmembrane helix</keyword>
<evidence type="ECO:0000256" key="4">
    <source>
        <dbReference type="ARBA" id="ARBA00022692"/>
    </source>
</evidence>
<evidence type="ECO:0000259" key="8">
    <source>
        <dbReference type="PROSITE" id="PS50928"/>
    </source>
</evidence>
<dbReference type="Gene3D" id="1.10.3720.10">
    <property type="entry name" value="MetI-like"/>
    <property type="match status" value="1"/>
</dbReference>
<dbReference type="GO" id="GO:0055085">
    <property type="term" value="P:transmembrane transport"/>
    <property type="evidence" value="ECO:0007669"/>
    <property type="project" value="InterPro"/>
</dbReference>
<keyword evidence="2 7" id="KW-0813">Transport</keyword>
<proteinExistence type="inferred from homology"/>
<protein>
    <submittedName>
        <fullName evidence="9">Carbohydrate ABC transporter permease</fullName>
    </submittedName>
</protein>
<evidence type="ECO:0000256" key="7">
    <source>
        <dbReference type="RuleBase" id="RU363032"/>
    </source>
</evidence>
<dbReference type="GO" id="GO:0005886">
    <property type="term" value="C:plasma membrane"/>
    <property type="evidence" value="ECO:0007669"/>
    <property type="project" value="UniProtKB-SubCell"/>
</dbReference>